<feature type="signal peptide" evidence="1">
    <location>
        <begin position="1"/>
        <end position="19"/>
    </location>
</feature>
<evidence type="ECO:0000313" key="2">
    <source>
        <dbReference type="EMBL" id="MBB4081013.1"/>
    </source>
</evidence>
<reference evidence="2 3" key="1">
    <citation type="submission" date="2020-08" db="EMBL/GenBank/DDBJ databases">
        <title>Genomic Encyclopedia of Type Strains, Phase IV (KMG-IV): sequencing the most valuable type-strain genomes for metagenomic binning, comparative biology and taxonomic classification.</title>
        <authorList>
            <person name="Goeker M."/>
        </authorList>
    </citation>
    <scope>NUCLEOTIDE SEQUENCE [LARGE SCALE GENOMIC DNA]</scope>
    <source>
        <strain evidence="2 3">DSM 105137</strain>
    </source>
</reference>
<dbReference type="AlphaFoldDB" id="A0A840EAQ7"/>
<gene>
    <name evidence="2" type="ORF">GGR28_003654</name>
</gene>
<sequence>MKHIYFFALCSLWSLSVLAGNPDRQGEAGAAQLLMNPWAPSAGLHSLGTSYVTGVEAMRLNPAGVSRFAGTQVMLGYANYLQGTDISMQAIGVTSQVGNGGALGFSVMSLDFGDIAVTTTDQPEGTGALLNLSFINVGLTYSHQFENKVSVGITLRGVSEATSDVSSFGFAIDAGVQYVTGEKEEFKFGLSLRNVGSRMAYGGQALATEAPNPDPSADYKLTLEQRSAGFEMPSVLNIGASYDFLSSIEDQRVTLVGNFTANSFSRDQLGAGLEYAFREQFIARVGYRTDLDASTASEGTAADESPLYDGISAGASLRVPFRKGDPTRRFSVDYAYRSTRVYNGTHNVGLSLSF</sequence>
<evidence type="ECO:0000256" key="1">
    <source>
        <dbReference type="SAM" id="SignalP"/>
    </source>
</evidence>
<dbReference type="Gene3D" id="2.40.160.60">
    <property type="entry name" value="Outer membrane protein transport protein (OMPP1/FadL/TodX)"/>
    <property type="match status" value="1"/>
</dbReference>
<accession>A0A840EAQ7</accession>
<dbReference type="Proteomes" id="UP000576209">
    <property type="component" value="Unassembled WGS sequence"/>
</dbReference>
<dbReference type="RefSeq" id="WP_183497241.1">
    <property type="nucleotide sequence ID" value="NZ_JACIFF010000011.1"/>
</dbReference>
<organism evidence="2 3">
    <name type="scientific">Neolewinella aquimaris</name>
    <dbReference type="NCBI Taxonomy" id="1835722"/>
    <lineage>
        <taxon>Bacteria</taxon>
        <taxon>Pseudomonadati</taxon>
        <taxon>Bacteroidota</taxon>
        <taxon>Saprospiria</taxon>
        <taxon>Saprospirales</taxon>
        <taxon>Lewinellaceae</taxon>
        <taxon>Neolewinella</taxon>
    </lineage>
</organism>
<keyword evidence="3" id="KW-1185">Reference proteome</keyword>
<dbReference type="SUPFAM" id="SSF56935">
    <property type="entry name" value="Porins"/>
    <property type="match status" value="1"/>
</dbReference>
<comment type="caution">
    <text evidence="2">The sequence shown here is derived from an EMBL/GenBank/DDBJ whole genome shotgun (WGS) entry which is preliminary data.</text>
</comment>
<dbReference type="NCBIfam" id="NF033709">
    <property type="entry name" value="PorV_fam"/>
    <property type="match status" value="1"/>
</dbReference>
<name>A0A840EAQ7_9BACT</name>
<evidence type="ECO:0000313" key="3">
    <source>
        <dbReference type="Proteomes" id="UP000576209"/>
    </source>
</evidence>
<dbReference type="EMBL" id="JACIFF010000011">
    <property type="protein sequence ID" value="MBB4081013.1"/>
    <property type="molecule type" value="Genomic_DNA"/>
</dbReference>
<protein>
    <submittedName>
        <fullName evidence="2">Long-subunit fatty acid transport protein</fullName>
    </submittedName>
</protein>
<proteinExistence type="predicted"/>
<feature type="chain" id="PRO_5033008889" evidence="1">
    <location>
        <begin position="20"/>
        <end position="354"/>
    </location>
</feature>
<keyword evidence="1" id="KW-0732">Signal</keyword>